<gene>
    <name evidence="1" type="ORF">JYB88_15395</name>
</gene>
<dbReference type="RefSeq" id="WP_207324671.1">
    <property type="nucleotide sequence ID" value="NZ_CP071504.1"/>
</dbReference>
<keyword evidence="2" id="KW-1185">Reference proteome</keyword>
<proteinExistence type="predicted"/>
<evidence type="ECO:0000313" key="2">
    <source>
        <dbReference type="Proteomes" id="UP000663281"/>
    </source>
</evidence>
<reference evidence="1 2" key="1">
    <citation type="submission" date="2021-03" db="EMBL/GenBank/DDBJ databases">
        <title>Novel species identification of genus Shewanella.</title>
        <authorList>
            <person name="Liu G."/>
            <person name="Zhang Q."/>
        </authorList>
    </citation>
    <scope>NUCLEOTIDE SEQUENCE [LARGE SCALE GENOMIC DNA]</scope>
    <source>
        <strain evidence="1 2">FJAT-53726</strain>
    </source>
</reference>
<dbReference type="Proteomes" id="UP000663281">
    <property type="component" value="Chromosome"/>
</dbReference>
<name>A0A975AJQ9_9GAMM</name>
<dbReference type="KEGG" id="scyp:JYB88_15395"/>
<dbReference type="EMBL" id="CP071504">
    <property type="protein sequence ID" value="QSX29562.1"/>
    <property type="molecule type" value="Genomic_DNA"/>
</dbReference>
<evidence type="ECO:0008006" key="3">
    <source>
        <dbReference type="Google" id="ProtNLM"/>
    </source>
</evidence>
<protein>
    <recommendedName>
        <fullName evidence="3">DUF4435 domain-containing protein</fullName>
    </recommendedName>
</protein>
<organism evidence="1 2">
    <name type="scientific">Shewanella cyperi</name>
    <dbReference type="NCBI Taxonomy" id="2814292"/>
    <lineage>
        <taxon>Bacteria</taxon>
        <taxon>Pseudomonadati</taxon>
        <taxon>Pseudomonadota</taxon>
        <taxon>Gammaproteobacteria</taxon>
        <taxon>Alteromonadales</taxon>
        <taxon>Shewanellaceae</taxon>
        <taxon>Shewanella</taxon>
    </lineage>
</organism>
<accession>A0A975AJQ9</accession>
<dbReference type="AlphaFoldDB" id="A0A975AJQ9"/>
<sequence>MKSDFTSYFTKPDFTKAYGFDKDSNGIIYIENEKDSVFWQELLVKAGLSNYQIKYGSKNKSNDSRGKAGLKKFFESLNINALVGIDSDYDYITHAKVKEPCKCIARNKFILHTFSYSRESVIMNDVNINKSIGRIYFSECINFCFNSFLSELSNKIYADLVHLLTLHEMNTIDSGHINSSFSKLTVIYHDDGTYGVSYDDSFAKGIIDKNIIDNDRLRVHKTNYENLGLTNESAYRFIDGHKVESLIYEVVKSEQKRLIDREQKKIRDDNANNGNIIGERIKELHNHLRQNCSFFSILNSQPLDHDFVYQRILEKAKDIKNTSETQNPQSTCS</sequence>
<evidence type="ECO:0000313" key="1">
    <source>
        <dbReference type="EMBL" id="QSX29562.1"/>
    </source>
</evidence>